<accession>A0ACC0CBM0</accession>
<evidence type="ECO:0000313" key="1">
    <source>
        <dbReference type="EMBL" id="KAI5682339.1"/>
    </source>
</evidence>
<organism evidence="1 2">
    <name type="scientific">Catharanthus roseus</name>
    <name type="common">Madagascar periwinkle</name>
    <name type="synonym">Vinca rosea</name>
    <dbReference type="NCBI Taxonomy" id="4058"/>
    <lineage>
        <taxon>Eukaryota</taxon>
        <taxon>Viridiplantae</taxon>
        <taxon>Streptophyta</taxon>
        <taxon>Embryophyta</taxon>
        <taxon>Tracheophyta</taxon>
        <taxon>Spermatophyta</taxon>
        <taxon>Magnoliopsida</taxon>
        <taxon>eudicotyledons</taxon>
        <taxon>Gunneridae</taxon>
        <taxon>Pentapetalae</taxon>
        <taxon>asterids</taxon>
        <taxon>lamiids</taxon>
        <taxon>Gentianales</taxon>
        <taxon>Apocynaceae</taxon>
        <taxon>Rauvolfioideae</taxon>
        <taxon>Vinceae</taxon>
        <taxon>Catharanthinae</taxon>
        <taxon>Catharanthus</taxon>
    </lineage>
</organism>
<dbReference type="Proteomes" id="UP001060085">
    <property type="component" value="Linkage Group LG01"/>
</dbReference>
<gene>
    <name evidence="1" type="ORF">M9H77_03567</name>
</gene>
<evidence type="ECO:0000313" key="2">
    <source>
        <dbReference type="Proteomes" id="UP001060085"/>
    </source>
</evidence>
<protein>
    <submittedName>
        <fullName evidence="1">Uncharacterized protein</fullName>
    </submittedName>
</protein>
<proteinExistence type="predicted"/>
<reference evidence="2" key="1">
    <citation type="journal article" date="2023" name="Nat. Plants">
        <title>Single-cell RNA sequencing provides a high-resolution roadmap for understanding the multicellular compartmentation of specialized metabolism.</title>
        <authorList>
            <person name="Sun S."/>
            <person name="Shen X."/>
            <person name="Li Y."/>
            <person name="Li Y."/>
            <person name="Wang S."/>
            <person name="Li R."/>
            <person name="Zhang H."/>
            <person name="Shen G."/>
            <person name="Guo B."/>
            <person name="Wei J."/>
            <person name="Xu J."/>
            <person name="St-Pierre B."/>
            <person name="Chen S."/>
            <person name="Sun C."/>
        </authorList>
    </citation>
    <scope>NUCLEOTIDE SEQUENCE [LARGE SCALE GENOMIC DNA]</scope>
</reference>
<comment type="caution">
    <text evidence="1">The sequence shown here is derived from an EMBL/GenBank/DDBJ whole genome shotgun (WGS) entry which is preliminary data.</text>
</comment>
<name>A0ACC0CBM0_CATRO</name>
<dbReference type="EMBL" id="CM044701">
    <property type="protein sequence ID" value="KAI5682339.1"/>
    <property type="molecule type" value="Genomic_DNA"/>
</dbReference>
<keyword evidence="2" id="KW-1185">Reference proteome</keyword>
<sequence length="191" mass="21835">MLYLDVEEDDEDNDDADQDYDVSSASIDDNNPNDEEYDISTLVNPLSPTTVNQWQSNIGLGEQIDDLINSSTIRLLNWNDAMTDLQLGMRFLDKIKAISIVQKWSIRIGREFRVVKIYPNKGENNSWSLGNNQIHQGQHMPCSDRDITSKFISKLISHLVANDPKIPVSNVIQEVQVLLQMGCTYKRTWYA</sequence>